<name>A0A1C5AM73_9ACTN</name>
<accession>A0A1C5AM73</accession>
<keyword evidence="2" id="KW-1185">Reference proteome</keyword>
<dbReference type="Proteomes" id="UP000198797">
    <property type="component" value="Unassembled WGS sequence"/>
</dbReference>
<dbReference type="OrthoDB" id="292843at2"/>
<protein>
    <recommendedName>
        <fullName evidence="3">HEAT repeat-containing protein</fullName>
    </recommendedName>
</protein>
<dbReference type="EMBL" id="FMCU01000019">
    <property type="protein sequence ID" value="SCF46181.1"/>
    <property type="molecule type" value="Genomic_DNA"/>
</dbReference>
<evidence type="ECO:0000313" key="1">
    <source>
        <dbReference type="EMBL" id="SCF46181.1"/>
    </source>
</evidence>
<dbReference type="RefSeq" id="WP_091252149.1">
    <property type="nucleotide sequence ID" value="NZ_FMCU01000019.1"/>
</dbReference>
<evidence type="ECO:0000313" key="2">
    <source>
        <dbReference type="Proteomes" id="UP000198797"/>
    </source>
</evidence>
<evidence type="ECO:0008006" key="3">
    <source>
        <dbReference type="Google" id="ProtNLM"/>
    </source>
</evidence>
<reference evidence="2" key="1">
    <citation type="submission" date="2016-06" db="EMBL/GenBank/DDBJ databases">
        <authorList>
            <person name="Varghese N."/>
            <person name="Submissions Spin"/>
        </authorList>
    </citation>
    <scope>NUCLEOTIDE SEQUENCE [LARGE SCALE GENOMIC DNA]</scope>
    <source>
        <strain evidence="2">DSM 44100</strain>
    </source>
</reference>
<dbReference type="STRING" id="121616.GA0070216_11982"/>
<gene>
    <name evidence="1" type="ORF">GA0070216_11982</name>
</gene>
<sequence>MLNGIDEIDWSRLSHAYGPADDVPAQLRALASADPAVRDRARHDLYGNIFHQGTRYEATAYAVPFLLELLADPATAEPSELLALLVALAIEDDGTWLPDNLPVAELRRVAVGGAALLAAAPHPGDPEFDEDEGDYVYVGSLSRADQERLYAHITLAAYDAVRAGVPLFRQLLTRPDPALRAGAAHALAWFPEDAAGSVPALAALIEAAPSGATSGAAQAAAVGTAAVALGLLGVAPDSALLTDARPVIRWGAAVGRARVLGPTADPATIDELMTWAGGRGESAEGVPFLDGDLAGHAGLALRQLGADHAGAGFEVLLGRIPTVSGTEALPVVAQALTMAFPDGPLPAGTPATDLTDRQRRLVETLAGSPGSWRIGAHTFGNFSQLVASRGLPGDPAKLRAYLDDGSAPPR</sequence>
<proteinExistence type="predicted"/>
<organism evidence="1 2">
    <name type="scientific">Micromonospora matsumotoense</name>
    <dbReference type="NCBI Taxonomy" id="121616"/>
    <lineage>
        <taxon>Bacteria</taxon>
        <taxon>Bacillati</taxon>
        <taxon>Actinomycetota</taxon>
        <taxon>Actinomycetes</taxon>
        <taxon>Micromonosporales</taxon>
        <taxon>Micromonosporaceae</taxon>
        <taxon>Micromonospora</taxon>
    </lineage>
</organism>
<dbReference type="AlphaFoldDB" id="A0A1C5AM73"/>